<organism evidence="2 3">
    <name type="scientific">Hahella chejuensis (strain KCTC 2396)</name>
    <dbReference type="NCBI Taxonomy" id="349521"/>
    <lineage>
        <taxon>Bacteria</taxon>
        <taxon>Pseudomonadati</taxon>
        <taxon>Pseudomonadota</taxon>
        <taxon>Gammaproteobacteria</taxon>
        <taxon>Oceanospirillales</taxon>
        <taxon>Hahellaceae</taxon>
        <taxon>Hahella</taxon>
    </lineage>
</organism>
<dbReference type="SUPFAM" id="SSF54427">
    <property type="entry name" value="NTF2-like"/>
    <property type="match status" value="1"/>
</dbReference>
<dbReference type="Gene3D" id="3.10.450.50">
    <property type="match status" value="1"/>
</dbReference>
<dbReference type="EMBL" id="CP000155">
    <property type="protein sequence ID" value="ABC32141.1"/>
    <property type="molecule type" value="Genomic_DNA"/>
</dbReference>
<dbReference type="AlphaFoldDB" id="Q2SB33"/>
<evidence type="ECO:0000313" key="2">
    <source>
        <dbReference type="EMBL" id="ABC32141.1"/>
    </source>
</evidence>
<dbReference type="STRING" id="349521.HCH_05478"/>
<dbReference type="InterPro" id="IPR037401">
    <property type="entry name" value="SnoaL-like"/>
</dbReference>
<accession>Q2SB33</accession>
<sequence>MHPNAELVTRFYDAFKDKDYRTMQACYHDEAEFQDEVFTLKGKEIGAMWHMLCERGADLSLHYHHVEADEQRGSARWRAGYTFSTTGRYVLNKLRAEFEFKDGKIYRHRDRFDFWRWSRHALGVPGWALGWSQMLRDKVQATADRNLRRFIEGNPEYKE</sequence>
<dbReference type="RefSeq" id="WP_011399204.1">
    <property type="nucleotide sequence ID" value="NC_007645.1"/>
</dbReference>
<feature type="domain" description="SnoaL-like" evidence="1">
    <location>
        <begin position="8"/>
        <end position="108"/>
    </location>
</feature>
<gene>
    <name evidence="2" type="ordered locus">HCH_05478</name>
</gene>
<reference evidence="2 3" key="1">
    <citation type="journal article" date="2005" name="Nucleic Acids Res.">
        <title>Genomic blueprint of Hahella chejuensis, a marine microbe producing an algicidal agent.</title>
        <authorList>
            <person name="Jeong H."/>
            <person name="Yim J.H."/>
            <person name="Lee C."/>
            <person name="Choi S.-H."/>
            <person name="Park Y.K."/>
            <person name="Yoon S.H."/>
            <person name="Hur C.-G."/>
            <person name="Kang H.-Y."/>
            <person name="Kim D."/>
            <person name="Lee H.H."/>
            <person name="Park K.H."/>
            <person name="Park S.-H."/>
            <person name="Park H.-S."/>
            <person name="Lee H.K."/>
            <person name="Oh T.K."/>
            <person name="Kim J.F."/>
        </authorList>
    </citation>
    <scope>NUCLEOTIDE SEQUENCE [LARGE SCALE GENOMIC DNA]</scope>
    <source>
        <strain evidence="2 3">KCTC 2396</strain>
    </source>
</reference>
<dbReference type="HOGENOM" id="CLU_120970_0_0_6"/>
<proteinExistence type="predicted"/>
<evidence type="ECO:0000313" key="3">
    <source>
        <dbReference type="Proteomes" id="UP000000238"/>
    </source>
</evidence>
<dbReference type="InterPro" id="IPR032710">
    <property type="entry name" value="NTF2-like_dom_sf"/>
</dbReference>
<dbReference type="eggNOG" id="COG3631">
    <property type="taxonomic scope" value="Bacteria"/>
</dbReference>
<name>Q2SB33_HAHCH</name>
<dbReference type="Proteomes" id="UP000000238">
    <property type="component" value="Chromosome"/>
</dbReference>
<protein>
    <recommendedName>
        <fullName evidence="1">SnoaL-like domain-containing protein</fullName>
    </recommendedName>
</protein>
<keyword evidence="3" id="KW-1185">Reference proteome</keyword>
<dbReference type="OrthoDB" id="391735at2"/>
<evidence type="ECO:0000259" key="1">
    <source>
        <dbReference type="Pfam" id="PF12680"/>
    </source>
</evidence>
<dbReference type="Pfam" id="PF12680">
    <property type="entry name" value="SnoaL_2"/>
    <property type="match status" value="1"/>
</dbReference>
<dbReference type="KEGG" id="hch:HCH_05478"/>